<reference evidence="1 2" key="1">
    <citation type="submission" date="2017-07" db="EMBL/GenBank/DDBJ databases">
        <authorList>
            <person name="Talla V."/>
            <person name="Backstrom N."/>
        </authorList>
    </citation>
    <scope>NUCLEOTIDE SEQUENCE [LARGE SCALE GENOMIC DNA]</scope>
</reference>
<name>A0A5E4PTW1_9NEOP</name>
<sequence>MVAQRAMERAMLGVSLRDRIRNEEIRRRTKVTGIVQMIAKLKWQWAGHIVRRTDGRWGKHGATERRYLTHRWAAAIESKGEGLAVSLDIGKAFDRVWYMWTSSFLTGRSIKSNPSRKIVDLCRNKLVSSIESWEDIKA</sequence>
<dbReference type="AlphaFoldDB" id="A0A5E4PTW1"/>
<accession>A0A5E4PTW1</accession>
<evidence type="ECO:0000313" key="2">
    <source>
        <dbReference type="Proteomes" id="UP000324832"/>
    </source>
</evidence>
<evidence type="ECO:0000313" key="1">
    <source>
        <dbReference type="EMBL" id="VVC89536.1"/>
    </source>
</evidence>
<dbReference type="EMBL" id="FZQP02000560">
    <property type="protein sequence ID" value="VVC89536.1"/>
    <property type="molecule type" value="Genomic_DNA"/>
</dbReference>
<organism evidence="1 2">
    <name type="scientific">Leptidea sinapis</name>
    <dbReference type="NCBI Taxonomy" id="189913"/>
    <lineage>
        <taxon>Eukaryota</taxon>
        <taxon>Metazoa</taxon>
        <taxon>Ecdysozoa</taxon>
        <taxon>Arthropoda</taxon>
        <taxon>Hexapoda</taxon>
        <taxon>Insecta</taxon>
        <taxon>Pterygota</taxon>
        <taxon>Neoptera</taxon>
        <taxon>Endopterygota</taxon>
        <taxon>Lepidoptera</taxon>
        <taxon>Glossata</taxon>
        <taxon>Ditrysia</taxon>
        <taxon>Papilionoidea</taxon>
        <taxon>Pieridae</taxon>
        <taxon>Dismorphiinae</taxon>
        <taxon>Leptidea</taxon>
    </lineage>
</organism>
<proteinExistence type="predicted"/>
<protein>
    <recommendedName>
        <fullName evidence="3">Reverse transcriptase domain-containing protein</fullName>
    </recommendedName>
</protein>
<gene>
    <name evidence="1" type="ORF">LSINAPIS_LOCUS2633</name>
</gene>
<dbReference type="Proteomes" id="UP000324832">
    <property type="component" value="Unassembled WGS sequence"/>
</dbReference>
<keyword evidence="2" id="KW-1185">Reference proteome</keyword>
<evidence type="ECO:0008006" key="3">
    <source>
        <dbReference type="Google" id="ProtNLM"/>
    </source>
</evidence>